<keyword evidence="10" id="KW-0997">Cell inner membrane</keyword>
<keyword evidence="9 10" id="KW-0472">Membrane</keyword>
<feature type="transmembrane region" description="Helical" evidence="12">
    <location>
        <begin position="333"/>
        <end position="355"/>
    </location>
</feature>
<dbReference type="Proteomes" id="UP000298774">
    <property type="component" value="Plasmid p2"/>
</dbReference>
<feature type="transmembrane region" description="Helical" evidence="12">
    <location>
        <begin position="39"/>
        <end position="60"/>
    </location>
</feature>
<feature type="transmembrane region" description="Helical" evidence="12">
    <location>
        <begin position="9"/>
        <end position="27"/>
    </location>
</feature>
<reference evidence="14 15" key="1">
    <citation type="submission" date="2018-09" db="EMBL/GenBank/DDBJ databases">
        <title>Whole genome based analysis of evolution and adaptive divergence in Indian and Brazilian strains of Azospirillum brasilense.</title>
        <authorList>
            <person name="Singh C."/>
            <person name="Tripathi A.K."/>
        </authorList>
    </citation>
    <scope>NUCLEOTIDE SEQUENCE [LARGE SCALE GENOMIC DNA]</scope>
    <source>
        <strain evidence="14 15">MTCC4038</strain>
        <plasmid evidence="14 15">p2</plasmid>
    </source>
</reference>
<evidence type="ECO:0000256" key="4">
    <source>
        <dbReference type="ARBA" id="ARBA00022538"/>
    </source>
</evidence>
<dbReference type="EMBL" id="JAWXYC010000005">
    <property type="protein sequence ID" value="MDX5955204.1"/>
    <property type="molecule type" value="Genomic_DNA"/>
</dbReference>
<evidence type="ECO:0000313" key="16">
    <source>
        <dbReference type="Proteomes" id="UP001277471"/>
    </source>
</evidence>
<feature type="transmembrane region" description="Helical" evidence="12">
    <location>
        <begin position="135"/>
        <end position="160"/>
    </location>
</feature>
<dbReference type="PANTHER" id="PTHR32024">
    <property type="entry name" value="TRK SYSTEM POTASSIUM UPTAKE PROTEIN TRKG-RELATED"/>
    <property type="match status" value="1"/>
</dbReference>
<protein>
    <recommendedName>
        <fullName evidence="10">Trk system potassium uptake protein</fullName>
    </recommendedName>
</protein>
<sequence>MTGFDTRPVFFIIGALLSVLAVAMLLPMSVDLAAGNPDWMVFAIACALTLFFGVQFMLANRMDRIALNVRQAFLLTALSWVVICAFAAVPFMVSQIDLTAADAYFEAMSSLTATGATVISGLDGLAPGLLLWRSLLQWLGGIGIIGMAIAILPFLQVGGMQLFRSESSDRSDKVTPRASDLAIAVGWIYLCLTAICTVMLSYAGMSWFDAVNHAMTAVSTGGFSTRDASIASWNSPAVEWVLVVFMVLGGMPFVRFISLAQGRAASFWADTQIRWYLGFLAAVSFGMSIWLTLTRDVPWDDAIRVTTFNVVSVVTTTGYASIDYERWGPLASVVFFILTFVGGCTGSTSGGLKIFRFEILFIVLRALQRRLYSPNLVIPLNYNGKPVSADVMISVMGFGFVYLMSVFVLAFVLAFLGVDVVSALSGAATAVSNVGPGLGPTIGPSGNFATLPDGAKWALAAGMLLGRLEFFTVLVVLSPSFWRR</sequence>
<evidence type="ECO:0000256" key="5">
    <source>
        <dbReference type="ARBA" id="ARBA00022692"/>
    </source>
</evidence>
<comment type="function">
    <text evidence="10">Low-affinity potassium transport system. Interacts with Trk system potassium uptake protein TrkA.</text>
</comment>
<dbReference type="Proteomes" id="UP001277471">
    <property type="component" value="Unassembled WGS sequence"/>
</dbReference>
<dbReference type="KEGG" id="abf:AMK58_21700"/>
<dbReference type="InterPro" id="IPR003445">
    <property type="entry name" value="Cat_transpt"/>
</dbReference>
<feature type="binding site" evidence="11">
    <location>
        <position position="433"/>
    </location>
    <ligand>
        <name>K(+)</name>
        <dbReference type="ChEBI" id="CHEBI:29103"/>
    </ligand>
</feature>
<keyword evidence="5 12" id="KW-0812">Transmembrane</keyword>
<dbReference type="GO" id="GO:0046872">
    <property type="term" value="F:metal ion binding"/>
    <property type="evidence" value="ECO:0007669"/>
    <property type="project" value="UniProtKB-KW"/>
</dbReference>
<dbReference type="InterPro" id="IPR004772">
    <property type="entry name" value="TrkH"/>
</dbReference>
<evidence type="ECO:0000256" key="8">
    <source>
        <dbReference type="ARBA" id="ARBA00023065"/>
    </source>
</evidence>
<evidence type="ECO:0000256" key="10">
    <source>
        <dbReference type="PIRNR" id="PIRNR006247"/>
    </source>
</evidence>
<evidence type="ECO:0000313" key="14">
    <source>
        <dbReference type="EMBL" id="QCO11928.1"/>
    </source>
</evidence>
<evidence type="ECO:0000256" key="2">
    <source>
        <dbReference type="ARBA" id="ARBA00022448"/>
    </source>
</evidence>
<keyword evidence="8 10" id="KW-0406">Ion transport</keyword>
<evidence type="ECO:0000256" key="3">
    <source>
        <dbReference type="ARBA" id="ARBA00022475"/>
    </source>
</evidence>
<keyword evidence="7 12" id="KW-1133">Transmembrane helix</keyword>
<keyword evidence="11" id="KW-0479">Metal-binding</keyword>
<gene>
    <name evidence="14" type="ORF">D3868_22995</name>
    <name evidence="13" type="ORF">SIM66_28965</name>
</gene>
<feature type="transmembrane region" description="Helical" evidence="12">
    <location>
        <begin position="237"/>
        <end position="254"/>
    </location>
</feature>
<feature type="binding site" evidence="11">
    <location>
        <position position="221"/>
    </location>
    <ligand>
        <name>K(+)</name>
        <dbReference type="ChEBI" id="CHEBI:29103"/>
    </ligand>
</feature>
<evidence type="ECO:0000313" key="13">
    <source>
        <dbReference type="EMBL" id="MDX5955204.1"/>
    </source>
</evidence>
<evidence type="ECO:0000256" key="11">
    <source>
        <dbReference type="PIRSR" id="PIRSR006247-1"/>
    </source>
</evidence>
<evidence type="ECO:0000256" key="12">
    <source>
        <dbReference type="SAM" id="Phobius"/>
    </source>
</evidence>
<name>A0A0P0EGG6_AZOBR</name>
<dbReference type="RefSeq" id="WP_035679852.1">
    <property type="nucleotide sequence ID" value="NZ_CP012916.1"/>
</dbReference>
<keyword evidence="6 10" id="KW-0630">Potassium</keyword>
<evidence type="ECO:0000256" key="7">
    <source>
        <dbReference type="ARBA" id="ARBA00022989"/>
    </source>
</evidence>
<comment type="subcellular location">
    <subcellularLocation>
        <location evidence="10">Cell inner membrane</location>
        <topology evidence="10">Multi-pass membrane protein</topology>
    </subcellularLocation>
    <subcellularLocation>
        <location evidence="1">Cell membrane</location>
        <topology evidence="1">Multi-pass membrane protein</topology>
    </subcellularLocation>
</comment>
<feature type="binding site" evidence="11">
    <location>
        <position position="317"/>
    </location>
    <ligand>
        <name>K(+)</name>
        <dbReference type="ChEBI" id="CHEBI:29103"/>
    </ligand>
</feature>
<keyword evidence="4 10" id="KW-0633">Potassium transport</keyword>
<comment type="similarity">
    <text evidence="10">Belongs to the TrkH potassium transport family.</text>
</comment>
<evidence type="ECO:0000256" key="6">
    <source>
        <dbReference type="ARBA" id="ARBA00022958"/>
    </source>
</evidence>
<keyword evidence="14" id="KW-0614">Plasmid</keyword>
<feature type="transmembrane region" description="Helical" evidence="12">
    <location>
        <begin position="391"/>
        <end position="416"/>
    </location>
</feature>
<dbReference type="GO" id="GO:0015379">
    <property type="term" value="F:potassium:chloride symporter activity"/>
    <property type="evidence" value="ECO:0007669"/>
    <property type="project" value="InterPro"/>
</dbReference>
<keyword evidence="16" id="KW-1185">Reference proteome</keyword>
<reference evidence="13 16" key="2">
    <citation type="submission" date="2023-11" db="EMBL/GenBank/DDBJ databases">
        <title>MicrobeMod: A computational toolkit for identifying prokaryotic methylation and restriction-modification with nanopore sequencing.</title>
        <authorList>
            <person name="Crits-Christoph A."/>
            <person name="Kang S.C."/>
            <person name="Lee H."/>
            <person name="Ostrov N."/>
        </authorList>
    </citation>
    <scope>NUCLEOTIDE SEQUENCE [LARGE SCALE GENOMIC DNA]</scope>
    <source>
        <strain evidence="13 16">ATCC 29145</strain>
    </source>
</reference>
<evidence type="ECO:0000256" key="9">
    <source>
        <dbReference type="ARBA" id="ARBA00023136"/>
    </source>
</evidence>
<feature type="transmembrane region" description="Helical" evidence="12">
    <location>
        <begin position="181"/>
        <end position="203"/>
    </location>
</feature>
<keyword evidence="3 10" id="KW-1003">Cell membrane</keyword>
<dbReference type="PIRSF" id="PIRSF006247">
    <property type="entry name" value="TrkH"/>
    <property type="match status" value="1"/>
</dbReference>
<evidence type="ECO:0000313" key="15">
    <source>
        <dbReference type="Proteomes" id="UP000298774"/>
    </source>
</evidence>
<evidence type="ECO:0000256" key="1">
    <source>
        <dbReference type="ARBA" id="ARBA00004651"/>
    </source>
</evidence>
<organism evidence="14 15">
    <name type="scientific">Azospirillum brasilense</name>
    <dbReference type="NCBI Taxonomy" id="192"/>
    <lineage>
        <taxon>Bacteria</taxon>
        <taxon>Pseudomonadati</taxon>
        <taxon>Pseudomonadota</taxon>
        <taxon>Alphaproteobacteria</taxon>
        <taxon>Rhodospirillales</taxon>
        <taxon>Azospirillaceae</taxon>
        <taxon>Azospirillum</taxon>
    </lineage>
</organism>
<geneLocation type="plasmid" evidence="14 15">
    <name>p2</name>
</geneLocation>
<feature type="transmembrane region" description="Helical" evidence="12">
    <location>
        <begin position="457"/>
        <end position="477"/>
    </location>
</feature>
<feature type="binding site" evidence="11">
    <location>
        <position position="114"/>
    </location>
    <ligand>
        <name>K(+)</name>
        <dbReference type="ChEBI" id="CHEBI:29103"/>
    </ligand>
</feature>
<dbReference type="GO" id="GO:0005886">
    <property type="term" value="C:plasma membrane"/>
    <property type="evidence" value="ECO:0007669"/>
    <property type="project" value="UniProtKB-SubCell"/>
</dbReference>
<feature type="transmembrane region" description="Helical" evidence="12">
    <location>
        <begin position="72"/>
        <end position="93"/>
    </location>
</feature>
<dbReference type="AlphaFoldDB" id="A0A0P0EGG6"/>
<feature type="transmembrane region" description="Helical" evidence="12">
    <location>
        <begin position="275"/>
        <end position="293"/>
    </location>
</feature>
<feature type="binding site" evidence="11">
    <location>
        <position position="316"/>
    </location>
    <ligand>
        <name>K(+)</name>
        <dbReference type="ChEBI" id="CHEBI:29103"/>
    </ligand>
</feature>
<feature type="binding site" evidence="11">
    <location>
        <position position="434"/>
    </location>
    <ligand>
        <name>K(+)</name>
        <dbReference type="ChEBI" id="CHEBI:29103"/>
    </ligand>
</feature>
<dbReference type="Pfam" id="PF02386">
    <property type="entry name" value="TrkH"/>
    <property type="match status" value="1"/>
</dbReference>
<accession>A0A0P0EGG6</accession>
<dbReference type="EMBL" id="CP032341">
    <property type="protein sequence ID" value="QCO11928.1"/>
    <property type="molecule type" value="Genomic_DNA"/>
</dbReference>
<proteinExistence type="inferred from homology"/>
<keyword evidence="2 10" id="KW-0813">Transport</keyword>
<dbReference type="PANTHER" id="PTHR32024:SF3">
    <property type="entry name" value="TRK SYSTEM POTASSIUM UPTAKE PROTEIN"/>
    <property type="match status" value="1"/>
</dbReference>
<dbReference type="GeneID" id="56451009"/>